<organism evidence="1 5">
    <name type="scientific">Didymodactylos carnosus</name>
    <dbReference type="NCBI Taxonomy" id="1234261"/>
    <lineage>
        <taxon>Eukaryota</taxon>
        <taxon>Metazoa</taxon>
        <taxon>Spiralia</taxon>
        <taxon>Gnathifera</taxon>
        <taxon>Rotifera</taxon>
        <taxon>Eurotatoria</taxon>
        <taxon>Bdelloidea</taxon>
        <taxon>Philodinida</taxon>
        <taxon>Philodinidae</taxon>
        <taxon>Didymodactylos</taxon>
    </lineage>
</organism>
<evidence type="ECO:0000313" key="4">
    <source>
        <dbReference type="EMBL" id="CAF4088797.1"/>
    </source>
</evidence>
<dbReference type="AlphaFoldDB" id="A0A814UUH5"/>
<reference evidence="1" key="1">
    <citation type="submission" date="2021-02" db="EMBL/GenBank/DDBJ databases">
        <authorList>
            <person name="Nowell W R."/>
        </authorList>
    </citation>
    <scope>NUCLEOTIDE SEQUENCE</scope>
</reference>
<evidence type="ECO:0000313" key="3">
    <source>
        <dbReference type="EMBL" id="CAF3940832.1"/>
    </source>
</evidence>
<dbReference type="EMBL" id="CAJNOK010018512">
    <property type="protein sequence ID" value="CAF1283602.1"/>
    <property type="molecule type" value="Genomic_DNA"/>
</dbReference>
<dbReference type="Proteomes" id="UP000682733">
    <property type="component" value="Unassembled WGS sequence"/>
</dbReference>
<dbReference type="EMBL" id="CAJOBC010007719">
    <property type="protein sequence ID" value="CAF3940832.1"/>
    <property type="molecule type" value="Genomic_DNA"/>
</dbReference>
<accession>A0A814UUH5</accession>
<sequence length="235" mass="26167">MAKTKNPKLIASIIAEGGPMDMICIQAMAHIYGKPIRINNVNGQSHPNLIFPQGKTIDDIHNENCISIDFIPGDGEDTFGHFVASGQTNENQIDQNDNNCLIHAITKAAETNQDSININSIRLKIVQTIEKDIYIRNIVENGYHRYYISQSVFGGNGNKSHHKIMMSNIEKKLSNYHITLSPNHNLGDQPTHVLNDFAEKIDLLQNLIKKNNLQYKLNETLSGAVKPSANSIPAL</sequence>
<dbReference type="OrthoDB" id="10593419at2759"/>
<dbReference type="EMBL" id="CAJOBA010040090">
    <property type="protein sequence ID" value="CAF4088797.1"/>
    <property type="molecule type" value="Genomic_DNA"/>
</dbReference>
<name>A0A814UUH5_9BILA</name>
<protein>
    <submittedName>
        <fullName evidence="1">Uncharacterized protein</fullName>
    </submittedName>
</protein>
<dbReference type="EMBL" id="CAJNOQ010007719">
    <property type="protein sequence ID" value="CAF1176794.1"/>
    <property type="molecule type" value="Genomic_DNA"/>
</dbReference>
<evidence type="ECO:0000313" key="5">
    <source>
        <dbReference type="Proteomes" id="UP000663829"/>
    </source>
</evidence>
<dbReference type="Proteomes" id="UP000677228">
    <property type="component" value="Unassembled WGS sequence"/>
</dbReference>
<comment type="caution">
    <text evidence="1">The sequence shown here is derived from an EMBL/GenBank/DDBJ whole genome shotgun (WGS) entry which is preliminary data.</text>
</comment>
<gene>
    <name evidence="1" type="ORF">GPM918_LOCUS22483</name>
    <name evidence="2" type="ORF">OVA965_LOCUS27758</name>
    <name evidence="3" type="ORF">SRO942_LOCUS22481</name>
    <name evidence="4" type="ORF">TMI583_LOCUS28519</name>
</gene>
<keyword evidence="5" id="KW-1185">Reference proteome</keyword>
<proteinExistence type="predicted"/>
<dbReference type="Proteomes" id="UP000681722">
    <property type="component" value="Unassembled WGS sequence"/>
</dbReference>
<dbReference type="Proteomes" id="UP000663829">
    <property type="component" value="Unassembled WGS sequence"/>
</dbReference>
<evidence type="ECO:0000313" key="1">
    <source>
        <dbReference type="EMBL" id="CAF1176794.1"/>
    </source>
</evidence>
<evidence type="ECO:0000313" key="2">
    <source>
        <dbReference type="EMBL" id="CAF1283602.1"/>
    </source>
</evidence>